<evidence type="ECO:0000313" key="6">
    <source>
        <dbReference type="Proteomes" id="UP000824633"/>
    </source>
</evidence>
<accession>A0ABN6J3I3</accession>
<dbReference type="InterPro" id="IPR050836">
    <property type="entry name" value="SDS22/Internalin_LRR"/>
</dbReference>
<organism evidence="5 6">
    <name type="scientific">Clostridium gelidum</name>
    <dbReference type="NCBI Taxonomy" id="704125"/>
    <lineage>
        <taxon>Bacteria</taxon>
        <taxon>Bacillati</taxon>
        <taxon>Bacillota</taxon>
        <taxon>Clostridia</taxon>
        <taxon>Eubacteriales</taxon>
        <taxon>Clostridiaceae</taxon>
        <taxon>Clostridium</taxon>
    </lineage>
</organism>
<dbReference type="EMBL" id="AP024849">
    <property type="protein sequence ID" value="BCZ47798.1"/>
    <property type="molecule type" value="Genomic_DNA"/>
</dbReference>
<dbReference type="InterPro" id="IPR018337">
    <property type="entry name" value="Cell_wall/Cho-bd_repeat"/>
</dbReference>
<keyword evidence="2" id="KW-0677">Repeat</keyword>
<feature type="repeat" description="Cell wall-binding" evidence="3">
    <location>
        <begin position="47"/>
        <end position="66"/>
    </location>
</feature>
<keyword evidence="1" id="KW-0433">Leucine-rich repeat</keyword>
<dbReference type="InterPro" id="IPR003591">
    <property type="entry name" value="Leu-rich_rpt_typical-subtyp"/>
</dbReference>
<evidence type="ECO:0000256" key="3">
    <source>
        <dbReference type="PROSITE-ProRule" id="PRU00591"/>
    </source>
</evidence>
<keyword evidence="6" id="KW-1185">Reference proteome</keyword>
<dbReference type="Gene3D" id="3.80.10.10">
    <property type="entry name" value="Ribonuclease Inhibitor"/>
    <property type="match status" value="1"/>
</dbReference>
<evidence type="ECO:0000256" key="2">
    <source>
        <dbReference type="ARBA" id="ARBA00022737"/>
    </source>
</evidence>
<dbReference type="Pfam" id="PF01473">
    <property type="entry name" value="Choline_bind_1"/>
    <property type="match status" value="1"/>
</dbReference>
<name>A0ABN6J3I3_9CLOT</name>
<dbReference type="Proteomes" id="UP000824633">
    <property type="component" value="Chromosome"/>
</dbReference>
<dbReference type="InterPro" id="IPR032675">
    <property type="entry name" value="LRR_dom_sf"/>
</dbReference>
<dbReference type="SMART" id="SM00369">
    <property type="entry name" value="LRR_TYP"/>
    <property type="match status" value="2"/>
</dbReference>
<evidence type="ECO:0000259" key="4">
    <source>
        <dbReference type="Pfam" id="PF23598"/>
    </source>
</evidence>
<proteinExistence type="predicted"/>
<dbReference type="Pfam" id="PF23598">
    <property type="entry name" value="LRR_14"/>
    <property type="match status" value="1"/>
</dbReference>
<dbReference type="InterPro" id="IPR001611">
    <property type="entry name" value="Leu-rich_rpt"/>
</dbReference>
<dbReference type="PROSITE" id="PS51450">
    <property type="entry name" value="LRR"/>
    <property type="match status" value="1"/>
</dbReference>
<reference evidence="6" key="1">
    <citation type="submission" date="2021-07" db="EMBL/GenBank/DDBJ databases">
        <title>Complete genome sequencing of a Clostridium isolate.</title>
        <authorList>
            <person name="Ueki A."/>
            <person name="Tonouchi A."/>
        </authorList>
    </citation>
    <scope>NUCLEOTIDE SEQUENCE [LARGE SCALE GENOMIC DNA]</scope>
    <source>
        <strain evidence="6">C5S11</strain>
    </source>
</reference>
<dbReference type="SUPFAM" id="SSF52058">
    <property type="entry name" value="L domain-like"/>
    <property type="match status" value="1"/>
</dbReference>
<dbReference type="RefSeq" id="WP_224034116.1">
    <property type="nucleotide sequence ID" value="NZ_AP024849.1"/>
</dbReference>
<dbReference type="PANTHER" id="PTHR46652">
    <property type="entry name" value="LEUCINE-RICH REPEAT AND IQ DOMAIN-CONTAINING PROTEIN 1-RELATED"/>
    <property type="match status" value="1"/>
</dbReference>
<dbReference type="PROSITE" id="PS51170">
    <property type="entry name" value="CW"/>
    <property type="match status" value="1"/>
</dbReference>
<dbReference type="PANTHER" id="PTHR46652:SF3">
    <property type="entry name" value="LEUCINE-RICH REPEAT-CONTAINING PROTEIN 9"/>
    <property type="match status" value="1"/>
</dbReference>
<evidence type="ECO:0000313" key="5">
    <source>
        <dbReference type="EMBL" id="BCZ47798.1"/>
    </source>
</evidence>
<gene>
    <name evidence="5" type="ORF">psyc5s11_38650</name>
</gene>
<dbReference type="Gene3D" id="2.10.270.10">
    <property type="entry name" value="Cholin Binding"/>
    <property type="match status" value="1"/>
</dbReference>
<feature type="domain" description="Disease resistance R13L4/SHOC-2-like LRR" evidence="4">
    <location>
        <begin position="146"/>
        <end position="243"/>
    </location>
</feature>
<evidence type="ECO:0000256" key="1">
    <source>
        <dbReference type="ARBA" id="ARBA00022614"/>
    </source>
</evidence>
<dbReference type="InterPro" id="IPR055414">
    <property type="entry name" value="LRR_R13L4/SHOC2-like"/>
</dbReference>
<sequence>MIKEHIKKVIALGIITTSVLALNSIGVCAEWRKDNNGWWYTEGNSWTTGWRNVGGSWYYFNSNGYMEHDTSIDGYYLNSNGAWNINSPGNMNNENNNKQMVTFADENLEKVVRKTIGKPTGDLYKSDVEKITELDAALKKIKDISGIENLKNLQTLDLWGNKIRDISELSGLTNLKVISLDGFSVDGINTLKELTNLKVLTIIGQPRGHINELKELTNLQELTLSGSQMSDLEKESFKKALSNCYIYYN</sequence>
<dbReference type="SUPFAM" id="SSF69360">
    <property type="entry name" value="Cell wall binding repeat"/>
    <property type="match status" value="1"/>
</dbReference>
<protein>
    <recommendedName>
        <fullName evidence="4">Disease resistance R13L4/SHOC-2-like LRR domain-containing protein</fullName>
    </recommendedName>
</protein>